<dbReference type="PROSITE" id="PS51257">
    <property type="entry name" value="PROKAR_LIPOPROTEIN"/>
    <property type="match status" value="1"/>
</dbReference>
<organism evidence="2 3">
    <name type="scientific">Dokdonia ponticola</name>
    <dbReference type="NCBI Taxonomy" id="2041041"/>
    <lineage>
        <taxon>Bacteria</taxon>
        <taxon>Pseudomonadati</taxon>
        <taxon>Bacteroidota</taxon>
        <taxon>Flavobacteriia</taxon>
        <taxon>Flavobacteriales</taxon>
        <taxon>Flavobacteriaceae</taxon>
        <taxon>Dokdonia</taxon>
    </lineage>
</organism>
<evidence type="ECO:0000313" key="3">
    <source>
        <dbReference type="Proteomes" id="UP001596043"/>
    </source>
</evidence>
<accession>A0ABV9HYA7</accession>
<reference evidence="3" key="1">
    <citation type="journal article" date="2019" name="Int. J. Syst. Evol. Microbiol.">
        <title>The Global Catalogue of Microorganisms (GCM) 10K type strain sequencing project: providing services to taxonomists for standard genome sequencing and annotation.</title>
        <authorList>
            <consortium name="The Broad Institute Genomics Platform"/>
            <consortium name="The Broad Institute Genome Sequencing Center for Infectious Disease"/>
            <person name="Wu L."/>
            <person name="Ma J."/>
        </authorList>
    </citation>
    <scope>NUCLEOTIDE SEQUENCE [LARGE SCALE GENOMIC DNA]</scope>
    <source>
        <strain evidence="3">YJ-61-S</strain>
    </source>
</reference>
<sequence>MKKYTFYSLCMILFLVSACKKENAKKNTPNIIEEEVTTPTPFLWEASNMYFLLTDRFYNGDPSNDLQFDRSKKTGVLRGFEGGDIKGITAKIKEGYFNELGINALWFTPVVEQVHGAVDEGTGITYGYHGYWAKDWTQLDPNFGTMEDLKTLVDLAHDHGIRVVMDVVLNHTGPVTDQDPFWGKEWAREDPNCKFSTYENTTACSLVENLPDILTESTIEVDLPQLLVEKWKSEERYDQEIKELNAFFAENNYKKTPRNYIIKWLTDYIRELGIDAYRVDTAKHVDEASWVVLRAQAEKAFAAYKKEHPDKVLDDNDFFMLGEVYNYSVDGGRSFDFGDGTKVDYFANGFDNLINFQFKYDAQGDYHTLFTKYDSINSNSHKGKSITNYATSHDDGQPFDITREKAKETGTKLLLTPGISQIYYGDESARNLIIEGTQGDATLRSFMNWDDQKNSPKTKEILEHWRKLGQFRANHPAIGAGKHTVLSNNDPYYIFSRRLTKDEYTDHVIIGLNLPLGKKEFMVDDAFAKADYLIETYSKQKVRVIDGKVSFTSPFDIALLEMDN</sequence>
<dbReference type="PANTHER" id="PTHR10357:SF209">
    <property type="entry name" value="PERIPLASMIC ALPHA-AMYLASE"/>
    <property type="match status" value="1"/>
</dbReference>
<evidence type="ECO:0000313" key="2">
    <source>
        <dbReference type="EMBL" id="MFC4634321.1"/>
    </source>
</evidence>
<dbReference type="Proteomes" id="UP001596043">
    <property type="component" value="Unassembled WGS sequence"/>
</dbReference>
<keyword evidence="2" id="KW-0378">Hydrolase</keyword>
<dbReference type="PANTHER" id="PTHR10357">
    <property type="entry name" value="ALPHA-AMYLASE FAMILY MEMBER"/>
    <property type="match status" value="1"/>
</dbReference>
<evidence type="ECO:0000259" key="1">
    <source>
        <dbReference type="SMART" id="SM00642"/>
    </source>
</evidence>
<dbReference type="InterPro" id="IPR017853">
    <property type="entry name" value="GH"/>
</dbReference>
<keyword evidence="3" id="KW-1185">Reference proteome</keyword>
<dbReference type="EMBL" id="JBHSFV010000005">
    <property type="protein sequence ID" value="MFC4634321.1"/>
    <property type="molecule type" value="Genomic_DNA"/>
</dbReference>
<name>A0ABV9HYA7_9FLAO</name>
<comment type="caution">
    <text evidence="2">The sequence shown here is derived from an EMBL/GenBank/DDBJ whole genome shotgun (WGS) entry which is preliminary data.</text>
</comment>
<protein>
    <submittedName>
        <fullName evidence="2">Alpha-amylase family glycosyl hydrolase</fullName>
    </submittedName>
</protein>
<dbReference type="SUPFAM" id="SSF51445">
    <property type="entry name" value="(Trans)glycosidases"/>
    <property type="match status" value="1"/>
</dbReference>
<feature type="domain" description="Glycosyl hydrolase family 13 catalytic" evidence="1">
    <location>
        <begin position="51"/>
        <end position="472"/>
    </location>
</feature>
<dbReference type="InterPro" id="IPR006047">
    <property type="entry name" value="GH13_cat_dom"/>
</dbReference>
<dbReference type="RefSeq" id="WP_379978544.1">
    <property type="nucleotide sequence ID" value="NZ_JBHSFV010000005.1"/>
</dbReference>
<dbReference type="Gene3D" id="3.20.20.80">
    <property type="entry name" value="Glycosidases"/>
    <property type="match status" value="1"/>
</dbReference>
<dbReference type="GO" id="GO:0016787">
    <property type="term" value="F:hydrolase activity"/>
    <property type="evidence" value="ECO:0007669"/>
    <property type="project" value="UniProtKB-KW"/>
</dbReference>
<dbReference type="SMART" id="SM00642">
    <property type="entry name" value="Aamy"/>
    <property type="match status" value="1"/>
</dbReference>
<proteinExistence type="predicted"/>
<gene>
    <name evidence="2" type="ORF">ACFO3O_10415</name>
</gene>
<dbReference type="Pfam" id="PF00128">
    <property type="entry name" value="Alpha-amylase"/>
    <property type="match status" value="1"/>
</dbReference>